<comment type="caution">
    <text evidence="2">The sequence shown here is derived from an EMBL/GenBank/DDBJ whole genome shotgun (WGS) entry which is preliminary data.</text>
</comment>
<organism evidence="2 3">
    <name type="scientific">Candidatus Thiomargarita nelsonii</name>
    <dbReference type="NCBI Taxonomy" id="1003181"/>
    <lineage>
        <taxon>Bacteria</taxon>
        <taxon>Pseudomonadati</taxon>
        <taxon>Pseudomonadota</taxon>
        <taxon>Gammaproteobacteria</taxon>
        <taxon>Thiotrichales</taxon>
        <taxon>Thiotrichaceae</taxon>
        <taxon>Thiomargarita</taxon>
    </lineage>
</organism>
<dbReference type="Proteomes" id="UP000076962">
    <property type="component" value="Unassembled WGS sequence"/>
</dbReference>
<keyword evidence="3" id="KW-1185">Reference proteome</keyword>
<protein>
    <submittedName>
        <fullName evidence="2">Uncharacterized protein</fullName>
    </submittedName>
</protein>
<keyword evidence="1" id="KW-0812">Transmembrane</keyword>
<feature type="transmembrane region" description="Helical" evidence="1">
    <location>
        <begin position="12"/>
        <end position="33"/>
    </location>
</feature>
<gene>
    <name evidence="2" type="ORF">THIOM_004715</name>
</gene>
<evidence type="ECO:0000256" key="1">
    <source>
        <dbReference type="SAM" id="Phobius"/>
    </source>
</evidence>
<proteinExistence type="predicted"/>
<evidence type="ECO:0000313" key="3">
    <source>
        <dbReference type="Proteomes" id="UP000076962"/>
    </source>
</evidence>
<reference evidence="2 3" key="1">
    <citation type="submission" date="2016-05" db="EMBL/GenBank/DDBJ databases">
        <title>Single-cell genome of chain-forming Candidatus Thiomargarita nelsonii and comparison to other large sulfur-oxidizing bacteria.</title>
        <authorList>
            <person name="Winkel M."/>
            <person name="Salman V."/>
            <person name="Woyke T."/>
            <person name="Schulz-Vogt H."/>
            <person name="Richter M."/>
            <person name="Flood B."/>
            <person name="Bailey J."/>
            <person name="Amann R."/>
            <person name="Mussmann M."/>
        </authorList>
    </citation>
    <scope>NUCLEOTIDE SEQUENCE [LARGE SCALE GENOMIC DNA]</scope>
    <source>
        <strain evidence="2 3">THI036</strain>
    </source>
</reference>
<accession>A0A176RV88</accession>
<keyword evidence="1" id="KW-1133">Transmembrane helix</keyword>
<dbReference type="EMBL" id="LUTY01002720">
    <property type="protein sequence ID" value="OAD19638.1"/>
    <property type="molecule type" value="Genomic_DNA"/>
</dbReference>
<dbReference type="AlphaFoldDB" id="A0A176RV88"/>
<evidence type="ECO:0000313" key="2">
    <source>
        <dbReference type="EMBL" id="OAD19638.1"/>
    </source>
</evidence>
<name>A0A176RV88_9GAMM</name>
<sequence length="106" mass="11762">MTLFTFSSNNSSAKTIIFAFSAFALYSLILQVVNPKITAFQNQWIQNYSVAEKYIYKQETPQAVIVGSSMSTRLLEEKFNSDVYNLSFAGGSVLTGLNIIKESKTG</sequence>
<keyword evidence="1" id="KW-0472">Membrane</keyword>